<dbReference type="GO" id="GO:0030288">
    <property type="term" value="C:outer membrane-bounded periplasmic space"/>
    <property type="evidence" value="ECO:0007669"/>
    <property type="project" value="TreeGrafter"/>
</dbReference>
<dbReference type="SUPFAM" id="SSF53850">
    <property type="entry name" value="Periplasmic binding protein-like II"/>
    <property type="match status" value="1"/>
</dbReference>
<keyword evidence="1" id="KW-0732">Signal</keyword>
<name>A0A0K9GP17_9BACI</name>
<dbReference type="GO" id="GO:0030976">
    <property type="term" value="F:thiamine pyrophosphate binding"/>
    <property type="evidence" value="ECO:0007669"/>
    <property type="project" value="TreeGrafter"/>
</dbReference>
<protein>
    <submittedName>
        <fullName evidence="2">ABC transporter substrate-binding protein</fullName>
    </submittedName>
</protein>
<dbReference type="GO" id="GO:0030975">
    <property type="term" value="F:thiamine binding"/>
    <property type="evidence" value="ECO:0007669"/>
    <property type="project" value="TreeGrafter"/>
</dbReference>
<organism evidence="2 3">
    <name type="scientific">Peribacillus loiseleuriae</name>
    <dbReference type="NCBI Taxonomy" id="1679170"/>
    <lineage>
        <taxon>Bacteria</taxon>
        <taxon>Bacillati</taxon>
        <taxon>Bacillota</taxon>
        <taxon>Bacilli</taxon>
        <taxon>Bacillales</taxon>
        <taxon>Bacillaceae</taxon>
        <taxon>Peribacillus</taxon>
    </lineage>
</organism>
<dbReference type="EMBL" id="LFZW01000001">
    <property type="protein sequence ID" value="KMY48429.1"/>
    <property type="molecule type" value="Genomic_DNA"/>
</dbReference>
<dbReference type="PATRIC" id="fig|1679170.3.peg.378"/>
<dbReference type="GO" id="GO:0015888">
    <property type="term" value="P:thiamine transport"/>
    <property type="evidence" value="ECO:0007669"/>
    <property type="project" value="TreeGrafter"/>
</dbReference>
<dbReference type="AlphaFoldDB" id="A0A0K9GP17"/>
<keyword evidence="3" id="KW-1185">Reference proteome</keyword>
<proteinExistence type="predicted"/>
<gene>
    <name evidence="2" type="ORF">AC625_01955</name>
</gene>
<dbReference type="PANTHER" id="PTHR30006">
    <property type="entry name" value="THIAMINE-BINDING PERIPLASMIC PROTEIN-RELATED"/>
    <property type="match status" value="1"/>
</dbReference>
<dbReference type="PANTHER" id="PTHR30006:SF2">
    <property type="entry name" value="ABC TRANSPORTER SUBSTRATE-BINDING PROTEIN"/>
    <property type="match status" value="1"/>
</dbReference>
<accession>A0A0K9GP17</accession>
<dbReference type="Gene3D" id="3.40.190.10">
    <property type="entry name" value="Periplasmic binding protein-like II"/>
    <property type="match status" value="2"/>
</dbReference>
<comment type="caution">
    <text evidence="2">The sequence shown here is derived from an EMBL/GenBank/DDBJ whole genome shotgun (WGS) entry which is preliminary data.</text>
</comment>
<reference evidence="3" key="1">
    <citation type="submission" date="2015-07" db="EMBL/GenBank/DDBJ databases">
        <title>Genome sequencing project for genomic taxonomy and phylogenomics of Bacillus-like bacteria.</title>
        <authorList>
            <person name="Liu B."/>
            <person name="Wang J."/>
            <person name="Zhu Y."/>
            <person name="Liu G."/>
            <person name="Chen Q."/>
            <person name="Chen Z."/>
            <person name="Lan J."/>
            <person name="Che J."/>
            <person name="Ge C."/>
            <person name="Shi H."/>
            <person name="Pan Z."/>
            <person name="Liu X."/>
        </authorList>
    </citation>
    <scope>NUCLEOTIDE SEQUENCE [LARGE SCALE GENOMIC DNA]</scope>
    <source>
        <strain evidence="3">FJAT-27997</strain>
    </source>
</reference>
<evidence type="ECO:0000313" key="3">
    <source>
        <dbReference type="Proteomes" id="UP000037146"/>
    </source>
</evidence>
<dbReference type="Proteomes" id="UP000037146">
    <property type="component" value="Unassembled WGS sequence"/>
</dbReference>
<sequence>MSWNRNWKKGIIGAMAISMLAACSSNDTSKGPSAGKESNYNDLTLTQIEEKAKKEGEVNSVGMPDTWANWGETWSDLETKYKLKHSDTDMSSAEELAKFAAEKKDATADIGDVGIAFGPIAEEQNLTLSYKTSYWDDIPKWAKDDNGDWVVGYTGTMAFISDKNNVKSAPKSWDDLKNGNYKVSIGDALTANQAQFAILAAAYAFGGDEKNIQPGIDFFAELAKQGRLSAGDPSVANLEKGEIDVALLWDFNALGYRQQIDAKRFDITIPEEASVTSGYATVINKYSKNPHAAMLAREYILSDAGQENLAKGYARPIRENVKLPEEVKSLLLPENMYKNAQPVGDQKAWEDTTKKIPQMWQEQVLIHVK</sequence>
<dbReference type="PROSITE" id="PS51257">
    <property type="entry name" value="PROKAR_LIPOPROTEIN"/>
    <property type="match status" value="1"/>
</dbReference>
<dbReference type="Pfam" id="PF13343">
    <property type="entry name" value="SBP_bac_6"/>
    <property type="match status" value="1"/>
</dbReference>
<dbReference type="STRING" id="1679170.AC625_01955"/>
<dbReference type="RefSeq" id="WP_049679752.1">
    <property type="nucleotide sequence ID" value="NZ_LFZW01000001.1"/>
</dbReference>
<evidence type="ECO:0000256" key="1">
    <source>
        <dbReference type="ARBA" id="ARBA00022729"/>
    </source>
</evidence>
<evidence type="ECO:0000313" key="2">
    <source>
        <dbReference type="EMBL" id="KMY48429.1"/>
    </source>
</evidence>
<dbReference type="OrthoDB" id="366726at2"/>